<proteinExistence type="predicted"/>
<dbReference type="SUPFAM" id="SSF52540">
    <property type="entry name" value="P-loop containing nucleoside triphosphate hydrolases"/>
    <property type="match status" value="1"/>
</dbReference>
<dbReference type="InterPro" id="IPR054547">
    <property type="entry name" value="NNH1"/>
</dbReference>
<protein>
    <submittedName>
        <fullName evidence="4">NACHT domain-containing protein</fullName>
    </submittedName>
</protein>
<name>A0ABT4U4L2_9ACTN</name>
<dbReference type="PANTHER" id="PTHR46844:SF1">
    <property type="entry name" value="SLR5058 PROTEIN"/>
    <property type="match status" value="1"/>
</dbReference>
<dbReference type="Gene3D" id="3.40.50.300">
    <property type="entry name" value="P-loop containing nucleotide triphosphate hydrolases"/>
    <property type="match status" value="1"/>
</dbReference>
<dbReference type="Gene3D" id="3.80.10.10">
    <property type="entry name" value="Ribonuclease Inhibitor"/>
    <property type="match status" value="1"/>
</dbReference>
<evidence type="ECO:0000256" key="2">
    <source>
        <dbReference type="ARBA" id="ARBA00022840"/>
    </source>
</evidence>
<evidence type="ECO:0000313" key="5">
    <source>
        <dbReference type="Proteomes" id="UP001527866"/>
    </source>
</evidence>
<dbReference type="PROSITE" id="PS50837">
    <property type="entry name" value="NACHT"/>
    <property type="match status" value="1"/>
</dbReference>
<evidence type="ECO:0000256" key="1">
    <source>
        <dbReference type="ARBA" id="ARBA00022741"/>
    </source>
</evidence>
<evidence type="ECO:0000259" key="3">
    <source>
        <dbReference type="PROSITE" id="PS50837"/>
    </source>
</evidence>
<dbReference type="RefSeq" id="WP_270685884.1">
    <property type="nucleotide sequence ID" value="NZ_JAQFWQ010000029.1"/>
</dbReference>
<keyword evidence="1" id="KW-0547">Nucleotide-binding</keyword>
<sequence length="1104" mass="122230">MPDPVLTLGATVVKTALKLWMGNVPFAADVGATATDLLGKRVTDAMDRRRLQRRFDEFGDTIAQRVIDQLGHEFAGLPGNEREAAVLAVTDAFEHAELTDGSLFDQDLDPLHLERRIRRSRPQATRDLGEAAVGVYDRLLPECCAYAIATATSLPTFHADAFTELLRRDTMILQRLDKILRQMPKHSASDGEGKEARFATAYRRKAAERWDRLELFGTTARTRAYPLSLAYLSLNVTLPNPSGDVRGRREELFAQASDRRGGGIQSAEAALAGNPRLFLRGAAGSGKTTLLHWIAVRASRCDFPAALDEWNGLVPFFLPLRRYVGERLPEPEEFIRPTGSHLQKASPEGWVHRLLDEGRALLLIDGVDELPKDEREAARRWLRELLADFPRCRYVVTSRPAAVGEDWLSHQDFTSAEVQPLRDDDIRAFIRYWHRAVRSEIREEDEEEHARLEKYEWELTAKVLGQRHLRSIATTPLLCALLCALNRDRRTALPRDRIEVYQAALAMLLTDRDDQRGIPADGPSMSLTEKTRLLQELAKWLVLNGSSDVPRAVAERRIERLLPSMHRVDGSAAEVFEHLLLRCSVLTSPAVDRVAFVHRTFEEYLAARALIDEDSLPLLVKNAHDDQWREVVVMAAGQAGQRQREELIRGLLERADGVKRHHDRLQIVALACLEASTTLSEELRADIEERVRALMPPRTKAQVGALVEAGEAALRFLDGAQASDSRKAAATIRAAAGIGGDGATEVIAAVLRGRPGAGELVADAVSYAWANSPTERFAETVFPHCPPELLRFFTTDAESLGVLARHAPHVSQLVVNGRPGDTLHPLEVFPELRGVYVNGKDRNEVWRIDTGGGFALPSSVENVNSYSETVFSDAGFLAGSGVTTLGLGRPRETGNIEALLQAEKLERLHLNGRLPDLPFEGYIPRGLRELDIRADAGIDDIGGLAGLAGTDVDQLTLSDLPALRSISGIEDLGIDLKGFAFLGLNAYQDIDLSPLTGLRSLTCVGLLFHQLLRHEHTLTRLENLDTLNVFTGDAHRRHMAFPGWLRRIPRLRRIEVVGTPVVDVTGLAGAENLTVQRPYRAPKRVIGAEMLGAGCTVFRAGRKD</sequence>
<gene>
    <name evidence="4" type="ORF">O4J56_12370</name>
</gene>
<dbReference type="Pfam" id="PF22733">
    <property type="entry name" value="NNH1"/>
    <property type="match status" value="1"/>
</dbReference>
<dbReference type="InterPro" id="IPR007111">
    <property type="entry name" value="NACHT_NTPase"/>
</dbReference>
<dbReference type="PANTHER" id="PTHR46844">
    <property type="entry name" value="SLR5058 PROTEIN"/>
    <property type="match status" value="1"/>
</dbReference>
<dbReference type="InterPro" id="IPR032675">
    <property type="entry name" value="LRR_dom_sf"/>
</dbReference>
<dbReference type="EMBL" id="JAQFWQ010000029">
    <property type="protein sequence ID" value="MDA2811429.1"/>
    <property type="molecule type" value="Genomic_DNA"/>
</dbReference>
<dbReference type="Proteomes" id="UP001527866">
    <property type="component" value="Unassembled WGS sequence"/>
</dbReference>
<keyword evidence="2" id="KW-0067">ATP-binding</keyword>
<evidence type="ECO:0000313" key="4">
    <source>
        <dbReference type="EMBL" id="MDA2811429.1"/>
    </source>
</evidence>
<organism evidence="4 5">
    <name type="scientific">Nocardiopsis endophytica</name>
    <dbReference type="NCBI Taxonomy" id="3018445"/>
    <lineage>
        <taxon>Bacteria</taxon>
        <taxon>Bacillati</taxon>
        <taxon>Actinomycetota</taxon>
        <taxon>Actinomycetes</taxon>
        <taxon>Streptosporangiales</taxon>
        <taxon>Nocardiopsidaceae</taxon>
        <taxon>Nocardiopsis</taxon>
    </lineage>
</organism>
<keyword evidence="5" id="KW-1185">Reference proteome</keyword>
<feature type="domain" description="NACHT" evidence="3">
    <location>
        <begin position="275"/>
        <end position="612"/>
    </location>
</feature>
<dbReference type="Pfam" id="PF05729">
    <property type="entry name" value="NACHT"/>
    <property type="match status" value="1"/>
</dbReference>
<dbReference type="InterPro" id="IPR027417">
    <property type="entry name" value="P-loop_NTPase"/>
</dbReference>
<accession>A0ABT4U4L2</accession>
<reference evidence="4 5" key="1">
    <citation type="submission" date="2023-01" db="EMBL/GenBank/DDBJ databases">
        <title>Draft genome sequence of Nocardiopsis sp. RSe5-2 isolated from halophytes.</title>
        <authorList>
            <person name="Duangmal K."/>
            <person name="Chantavorakit T."/>
        </authorList>
    </citation>
    <scope>NUCLEOTIDE SEQUENCE [LARGE SCALE GENOMIC DNA]</scope>
    <source>
        <strain evidence="4 5">RSe5-2</strain>
    </source>
</reference>
<comment type="caution">
    <text evidence="4">The sequence shown here is derived from an EMBL/GenBank/DDBJ whole genome shotgun (WGS) entry which is preliminary data.</text>
</comment>